<reference evidence="3 4" key="1">
    <citation type="submission" date="2017-03" db="EMBL/GenBank/DDBJ databases">
        <title>Genome sequence of Lactobacillus kimchii KACC 12383.</title>
        <authorList>
            <person name="Chun J."/>
        </authorList>
    </citation>
    <scope>NUCLEOTIDE SEQUENCE [LARGE SCALE GENOMIC DNA]</scope>
    <source>
        <strain evidence="3 4">KACC 12383</strain>
    </source>
</reference>
<dbReference type="Pfam" id="PF03807">
    <property type="entry name" value="F420_oxidored"/>
    <property type="match status" value="1"/>
</dbReference>
<dbReference type="Proteomes" id="UP000196649">
    <property type="component" value="Unassembled WGS sequence"/>
</dbReference>
<dbReference type="InterPro" id="IPR028939">
    <property type="entry name" value="P5C_Rdtase_cat_N"/>
</dbReference>
<evidence type="ECO:0000313" key="3">
    <source>
        <dbReference type="EMBL" id="OWF33352.1"/>
    </source>
</evidence>
<protein>
    <recommendedName>
        <fullName evidence="2">Pyrroline-5-carboxylate reductase catalytic N-terminal domain-containing protein</fullName>
    </recommendedName>
</protein>
<proteinExistence type="predicted"/>
<evidence type="ECO:0000256" key="1">
    <source>
        <dbReference type="ARBA" id="ARBA00023002"/>
    </source>
</evidence>
<dbReference type="GO" id="GO:0016491">
    <property type="term" value="F:oxidoreductase activity"/>
    <property type="evidence" value="ECO:0007669"/>
    <property type="project" value="UniProtKB-KW"/>
</dbReference>
<comment type="caution">
    <text evidence="3">The sequence shown here is derived from an EMBL/GenBank/DDBJ whole genome shotgun (WGS) entry which is preliminary data.</text>
</comment>
<sequence>MKMSKLIIGIVGAGKLGMTLAKLALDASYQVNIAGSKDPAKITLATSVLAPEAQPMYTRDVIEKSDIIFLALPLSKYQNIDAKWFAGKTVVDSMNYWWEIDGKTSNYYYDEQQTSSEKVQAYLTQSVVVKAFNHMGYHDLASMSHQQRVIVYAGTDEIALAKVKQLIIDFGFVPYYIGNLHATSQLQPGGVLFGANEDMIGIKKLLNK</sequence>
<dbReference type="SUPFAM" id="SSF51735">
    <property type="entry name" value="NAD(P)-binding Rossmann-fold domains"/>
    <property type="match status" value="1"/>
</dbReference>
<dbReference type="AlphaFoldDB" id="A0A210PA43"/>
<keyword evidence="1" id="KW-0560">Oxidoreductase</keyword>
<name>A0A210PA43_9LACO</name>
<dbReference type="EMBL" id="MXAL01000004">
    <property type="protein sequence ID" value="OWF33352.1"/>
    <property type="molecule type" value="Genomic_DNA"/>
</dbReference>
<dbReference type="PANTHER" id="PTHR14239">
    <property type="entry name" value="DUDULIN-RELATED"/>
    <property type="match status" value="1"/>
</dbReference>
<accession>A0A210PA43</accession>
<evidence type="ECO:0000259" key="2">
    <source>
        <dbReference type="Pfam" id="PF03807"/>
    </source>
</evidence>
<dbReference type="Gene3D" id="3.40.50.720">
    <property type="entry name" value="NAD(P)-binding Rossmann-like Domain"/>
    <property type="match status" value="1"/>
</dbReference>
<evidence type="ECO:0000313" key="4">
    <source>
        <dbReference type="Proteomes" id="UP000196649"/>
    </source>
</evidence>
<dbReference type="InterPro" id="IPR051267">
    <property type="entry name" value="STEAP_metalloreductase"/>
</dbReference>
<organism evidence="3 4">
    <name type="scientific">Companilactobacillus kimchii</name>
    <dbReference type="NCBI Taxonomy" id="2801452"/>
    <lineage>
        <taxon>Bacteria</taxon>
        <taxon>Bacillati</taxon>
        <taxon>Bacillota</taxon>
        <taxon>Bacilli</taxon>
        <taxon>Lactobacillales</taxon>
        <taxon>Lactobacillaceae</taxon>
        <taxon>Companilactobacillus</taxon>
    </lineage>
</organism>
<dbReference type="InterPro" id="IPR036291">
    <property type="entry name" value="NAD(P)-bd_dom_sf"/>
</dbReference>
<feature type="domain" description="Pyrroline-5-carboxylate reductase catalytic N-terminal" evidence="2">
    <location>
        <begin position="8"/>
        <end position="96"/>
    </location>
</feature>
<gene>
    <name evidence="3" type="ORF">LKACC12383_00958</name>
</gene>